<gene>
    <name evidence="3" type="ORF">SAPIO_CDS9418</name>
</gene>
<name>A0A084FWS4_PSEDA</name>
<proteinExistence type="predicted"/>
<feature type="domain" description="Carboxylesterase type B" evidence="2">
    <location>
        <begin position="22"/>
        <end position="521"/>
    </location>
</feature>
<dbReference type="PROSITE" id="PS00941">
    <property type="entry name" value="CARBOXYLESTERASE_B_2"/>
    <property type="match status" value="1"/>
</dbReference>
<organism evidence="3 4">
    <name type="scientific">Pseudallescheria apiosperma</name>
    <name type="common">Scedosporium apiospermum</name>
    <dbReference type="NCBI Taxonomy" id="563466"/>
    <lineage>
        <taxon>Eukaryota</taxon>
        <taxon>Fungi</taxon>
        <taxon>Dikarya</taxon>
        <taxon>Ascomycota</taxon>
        <taxon>Pezizomycotina</taxon>
        <taxon>Sordariomycetes</taxon>
        <taxon>Hypocreomycetidae</taxon>
        <taxon>Microascales</taxon>
        <taxon>Microascaceae</taxon>
        <taxon>Scedosporium</taxon>
    </lineage>
</organism>
<reference evidence="3 4" key="1">
    <citation type="journal article" date="2014" name="Genome Announc.">
        <title>Draft genome sequence of the pathogenic fungus Scedosporium apiospermum.</title>
        <authorList>
            <person name="Vandeputte P."/>
            <person name="Ghamrawi S."/>
            <person name="Rechenmann M."/>
            <person name="Iltis A."/>
            <person name="Giraud S."/>
            <person name="Fleury M."/>
            <person name="Thornton C."/>
            <person name="Delhaes L."/>
            <person name="Meyer W."/>
            <person name="Papon N."/>
            <person name="Bouchara J.P."/>
        </authorList>
    </citation>
    <scope>NUCLEOTIDE SEQUENCE [LARGE SCALE GENOMIC DNA]</scope>
    <source>
        <strain evidence="3 4">IHEM 14462</strain>
    </source>
</reference>
<dbReference type="HOGENOM" id="CLU_006586_10_7_1"/>
<keyword evidence="1" id="KW-0732">Signal</keyword>
<protein>
    <submittedName>
        <fullName evidence="3">Carboxylesterase</fullName>
    </submittedName>
</protein>
<comment type="caution">
    <text evidence="3">The sequence shown here is derived from an EMBL/GenBank/DDBJ whole genome shotgun (WGS) entry which is preliminary data.</text>
</comment>
<dbReference type="RefSeq" id="XP_016639335.1">
    <property type="nucleotide sequence ID" value="XM_016790825.1"/>
</dbReference>
<dbReference type="PANTHER" id="PTHR11559">
    <property type="entry name" value="CARBOXYLESTERASE"/>
    <property type="match status" value="1"/>
</dbReference>
<feature type="signal peptide" evidence="1">
    <location>
        <begin position="1"/>
        <end position="19"/>
    </location>
</feature>
<sequence>MRPLVLSLGLVGLIGPAMAVAPLVDLGYTRLQGVSQQSGVTQWLGVRYAAPPVGELRFSAPIDPPATEQVVDATQFKPICLPRSPNDFTMQPNRRFTVSEDCLYLNIFAPTAATTESPVPVMYFIPGGGFESNSNANFNGSALARFGDIVVVQVNYRVGPFGFLQSEEVKERGSLNNGLKDLIQGLKWLQAHISGFGGNPDQVVMAGDSAGATSIALLLSAFADNDPNLFKGVIMESVSLATVRSMSQGQEQYTCLVSAAGCFSSADTFACLRSVNASALQTQNCQFNPHLDDDLVPAPMLDRFAEGKYLRVPTIAGSCTDEGTKGVPRDTDTVEAALKFVNDQASGALSDDSLALIRETYIDVEQPVFNNSGRLWRQLANAHGDFRAHCVTAKLQDAQARDGVLTWNYRYGVLDEEQEELGFGAYHTVELNGVFGPNNTDGAPPKSYSTSNAPIVPVTMAYWAKFVRSLDPNAETADFVTQVERADMPTWMPWTTDAKQRLLFQTGNTKMEEMPRTQQDNCAILDAMLPAIETPSEAKGAVQLRQVTDAAGASEGGDNLPVQSGGVVAMGRQFPGVTQVVGTCLAVLFLV</sequence>
<evidence type="ECO:0000313" key="3">
    <source>
        <dbReference type="EMBL" id="KEZ39536.1"/>
    </source>
</evidence>
<dbReference type="VEuPathDB" id="FungiDB:SAPIO_CDS9418"/>
<dbReference type="KEGG" id="sapo:SAPIO_CDS9418"/>
<dbReference type="ESTHER" id="9pezi-a0a084fws4">
    <property type="family name" value="Fungal_carboxylesterase_lipase"/>
</dbReference>
<dbReference type="EMBL" id="JOWA01000143">
    <property type="protein sequence ID" value="KEZ39536.1"/>
    <property type="molecule type" value="Genomic_DNA"/>
</dbReference>
<dbReference type="AlphaFoldDB" id="A0A084FWS4"/>
<dbReference type="InterPro" id="IPR019819">
    <property type="entry name" value="Carboxylesterase_B_CS"/>
</dbReference>
<dbReference type="GeneID" id="27728490"/>
<evidence type="ECO:0000256" key="1">
    <source>
        <dbReference type="SAM" id="SignalP"/>
    </source>
</evidence>
<dbReference type="InterPro" id="IPR029058">
    <property type="entry name" value="AB_hydrolase_fold"/>
</dbReference>
<evidence type="ECO:0000313" key="4">
    <source>
        <dbReference type="Proteomes" id="UP000028545"/>
    </source>
</evidence>
<dbReference type="OMA" id="GNGTKHD"/>
<dbReference type="OrthoDB" id="408631at2759"/>
<dbReference type="InterPro" id="IPR050309">
    <property type="entry name" value="Type-B_Carboxylest/Lipase"/>
</dbReference>
<feature type="chain" id="PRO_5001775127" evidence="1">
    <location>
        <begin position="20"/>
        <end position="591"/>
    </location>
</feature>
<evidence type="ECO:0000259" key="2">
    <source>
        <dbReference type="Pfam" id="PF00135"/>
    </source>
</evidence>
<keyword evidence="4" id="KW-1185">Reference proteome</keyword>
<accession>A0A084FWS4</accession>
<dbReference type="InterPro" id="IPR002018">
    <property type="entry name" value="CarbesteraseB"/>
</dbReference>
<dbReference type="Proteomes" id="UP000028545">
    <property type="component" value="Unassembled WGS sequence"/>
</dbReference>
<dbReference type="Pfam" id="PF00135">
    <property type="entry name" value="COesterase"/>
    <property type="match status" value="1"/>
</dbReference>
<dbReference type="SUPFAM" id="SSF53474">
    <property type="entry name" value="alpha/beta-Hydrolases"/>
    <property type="match status" value="1"/>
</dbReference>
<dbReference type="Gene3D" id="3.40.50.1820">
    <property type="entry name" value="alpha/beta hydrolase"/>
    <property type="match status" value="1"/>
</dbReference>